<comment type="similarity">
    <text evidence="2">Belongs to the TsaE family.</text>
</comment>
<dbReference type="InterPro" id="IPR027417">
    <property type="entry name" value="P-loop_NTPase"/>
</dbReference>
<proteinExistence type="inferred from homology"/>
<accession>A0A4R2KLX0</accession>
<comment type="subcellular location">
    <subcellularLocation>
        <location evidence="1">Cytoplasm</location>
    </subcellularLocation>
</comment>
<evidence type="ECO:0000313" key="12">
    <source>
        <dbReference type="Proteomes" id="UP000294980"/>
    </source>
</evidence>
<organism evidence="11 12">
    <name type="scientific">Chromatocurvus halotolerans</name>
    <dbReference type="NCBI Taxonomy" id="1132028"/>
    <lineage>
        <taxon>Bacteria</taxon>
        <taxon>Pseudomonadati</taxon>
        <taxon>Pseudomonadota</taxon>
        <taxon>Gammaproteobacteria</taxon>
        <taxon>Cellvibrionales</taxon>
        <taxon>Halieaceae</taxon>
        <taxon>Chromatocurvus</taxon>
    </lineage>
</organism>
<keyword evidence="4" id="KW-0963">Cytoplasm</keyword>
<evidence type="ECO:0000256" key="1">
    <source>
        <dbReference type="ARBA" id="ARBA00004496"/>
    </source>
</evidence>
<dbReference type="RefSeq" id="WP_117318711.1">
    <property type="nucleotide sequence ID" value="NZ_QQSW01000015.1"/>
</dbReference>
<dbReference type="AlphaFoldDB" id="A0A4R2KLX0"/>
<evidence type="ECO:0000256" key="4">
    <source>
        <dbReference type="ARBA" id="ARBA00022490"/>
    </source>
</evidence>
<evidence type="ECO:0000256" key="10">
    <source>
        <dbReference type="ARBA" id="ARBA00032441"/>
    </source>
</evidence>
<dbReference type="Pfam" id="PF02367">
    <property type="entry name" value="TsaE"/>
    <property type="match status" value="1"/>
</dbReference>
<evidence type="ECO:0000256" key="9">
    <source>
        <dbReference type="ARBA" id="ARBA00022842"/>
    </source>
</evidence>
<name>A0A4R2KLX0_9GAMM</name>
<evidence type="ECO:0000256" key="7">
    <source>
        <dbReference type="ARBA" id="ARBA00022741"/>
    </source>
</evidence>
<dbReference type="GO" id="GO:0005524">
    <property type="term" value="F:ATP binding"/>
    <property type="evidence" value="ECO:0007669"/>
    <property type="project" value="UniProtKB-KW"/>
</dbReference>
<keyword evidence="6" id="KW-0479">Metal-binding</keyword>
<keyword evidence="7" id="KW-0547">Nucleotide-binding</keyword>
<keyword evidence="5" id="KW-0819">tRNA processing</keyword>
<dbReference type="OrthoDB" id="9800307at2"/>
<evidence type="ECO:0000313" key="11">
    <source>
        <dbReference type="EMBL" id="TCO74683.1"/>
    </source>
</evidence>
<evidence type="ECO:0000256" key="8">
    <source>
        <dbReference type="ARBA" id="ARBA00022840"/>
    </source>
</evidence>
<dbReference type="NCBIfam" id="TIGR00150">
    <property type="entry name" value="T6A_YjeE"/>
    <property type="match status" value="1"/>
</dbReference>
<protein>
    <recommendedName>
        <fullName evidence="3">tRNA threonylcarbamoyladenosine biosynthesis protein TsaE</fullName>
    </recommendedName>
    <alternativeName>
        <fullName evidence="10">t(6)A37 threonylcarbamoyladenosine biosynthesis protein TsaE</fullName>
    </alternativeName>
</protein>
<sequence>MSALYRQLTLRDEADTVALGSRLAAVLTPGMLVFLQGDLGAGKTTLCRGLVRGLGHRGAVKSPTYTLVEPYDNTVPPVYHFDLYRLGDPAELDAIGLRDYLDSEHLCLVEWPGRGDGVLPPADLIITITQVGAGRQADLKAVSLRARRALAALDDRLSGAVT</sequence>
<gene>
    <name evidence="11" type="ORF">EV688_11242</name>
</gene>
<dbReference type="GO" id="GO:0046872">
    <property type="term" value="F:metal ion binding"/>
    <property type="evidence" value="ECO:0007669"/>
    <property type="project" value="UniProtKB-KW"/>
</dbReference>
<dbReference type="PANTHER" id="PTHR33540">
    <property type="entry name" value="TRNA THREONYLCARBAMOYLADENOSINE BIOSYNTHESIS PROTEIN TSAE"/>
    <property type="match status" value="1"/>
</dbReference>
<dbReference type="GO" id="GO:0005737">
    <property type="term" value="C:cytoplasm"/>
    <property type="evidence" value="ECO:0007669"/>
    <property type="project" value="UniProtKB-SubCell"/>
</dbReference>
<evidence type="ECO:0000256" key="2">
    <source>
        <dbReference type="ARBA" id="ARBA00007599"/>
    </source>
</evidence>
<dbReference type="InterPro" id="IPR003442">
    <property type="entry name" value="T6A_TsaE"/>
</dbReference>
<reference evidence="11 12" key="1">
    <citation type="submission" date="2019-03" db="EMBL/GenBank/DDBJ databases">
        <title>Genomic Encyclopedia of Type Strains, Phase IV (KMG-IV): sequencing the most valuable type-strain genomes for metagenomic binning, comparative biology and taxonomic classification.</title>
        <authorList>
            <person name="Goeker M."/>
        </authorList>
    </citation>
    <scope>NUCLEOTIDE SEQUENCE [LARGE SCALE GENOMIC DNA]</scope>
    <source>
        <strain evidence="11 12">DSM 23344</strain>
    </source>
</reference>
<dbReference type="EMBL" id="SLWX01000012">
    <property type="protein sequence ID" value="TCO74683.1"/>
    <property type="molecule type" value="Genomic_DNA"/>
</dbReference>
<dbReference type="PANTHER" id="PTHR33540:SF2">
    <property type="entry name" value="TRNA THREONYLCARBAMOYLADENOSINE BIOSYNTHESIS PROTEIN TSAE"/>
    <property type="match status" value="1"/>
</dbReference>
<dbReference type="Gene3D" id="3.40.50.300">
    <property type="entry name" value="P-loop containing nucleotide triphosphate hydrolases"/>
    <property type="match status" value="1"/>
</dbReference>
<dbReference type="SUPFAM" id="SSF52540">
    <property type="entry name" value="P-loop containing nucleoside triphosphate hydrolases"/>
    <property type="match status" value="1"/>
</dbReference>
<evidence type="ECO:0000256" key="5">
    <source>
        <dbReference type="ARBA" id="ARBA00022694"/>
    </source>
</evidence>
<comment type="caution">
    <text evidence="11">The sequence shown here is derived from an EMBL/GenBank/DDBJ whole genome shotgun (WGS) entry which is preliminary data.</text>
</comment>
<evidence type="ECO:0000256" key="6">
    <source>
        <dbReference type="ARBA" id="ARBA00022723"/>
    </source>
</evidence>
<keyword evidence="9" id="KW-0460">Magnesium</keyword>
<dbReference type="GO" id="GO:0002949">
    <property type="term" value="P:tRNA threonylcarbamoyladenosine modification"/>
    <property type="evidence" value="ECO:0007669"/>
    <property type="project" value="InterPro"/>
</dbReference>
<keyword evidence="12" id="KW-1185">Reference proteome</keyword>
<evidence type="ECO:0000256" key="3">
    <source>
        <dbReference type="ARBA" id="ARBA00019010"/>
    </source>
</evidence>
<dbReference type="Proteomes" id="UP000294980">
    <property type="component" value="Unassembled WGS sequence"/>
</dbReference>
<keyword evidence="8" id="KW-0067">ATP-binding</keyword>